<evidence type="ECO:0000313" key="3">
    <source>
        <dbReference type="EMBL" id="AZA82461.1"/>
    </source>
</evidence>
<dbReference type="Proteomes" id="UP000236262">
    <property type="component" value="Unassembled WGS sequence"/>
</dbReference>
<protein>
    <submittedName>
        <fullName evidence="3 4">PRTRC system protein E</fullName>
    </submittedName>
</protein>
<dbReference type="Pfam" id="PF19556">
    <property type="entry name" value="PRTRC_E"/>
    <property type="match status" value="1"/>
</dbReference>
<evidence type="ECO:0000313" key="5">
    <source>
        <dbReference type="Proteomes" id="UP000236262"/>
    </source>
</evidence>
<feature type="domain" description="ParB-related ThiF-related cassette protein E" evidence="2">
    <location>
        <begin position="1"/>
        <end position="169"/>
    </location>
</feature>
<proteinExistence type="predicted"/>
<keyword evidence="6" id="KW-1185">Reference proteome</keyword>
<evidence type="ECO:0000313" key="6">
    <source>
        <dbReference type="Proteomes" id="UP000279972"/>
    </source>
</evidence>
<feature type="region of interest" description="Disordered" evidence="1">
    <location>
        <begin position="162"/>
        <end position="190"/>
    </location>
</feature>
<dbReference type="OrthoDB" id="1050181at2"/>
<gene>
    <name evidence="4" type="ORF">C1637_08310</name>
    <name evidence="3" type="ORF">EG342_11385</name>
</gene>
<dbReference type="RefSeq" id="WP_103290797.1">
    <property type="nucleotide sequence ID" value="NZ_CP033924.1"/>
</dbReference>
<feature type="compositionally biased region" description="Basic and acidic residues" evidence="1">
    <location>
        <begin position="172"/>
        <end position="190"/>
    </location>
</feature>
<dbReference type="AlphaFoldDB" id="A0A3G6RG69"/>
<reference evidence="3 6" key="2">
    <citation type="submission" date="2018-11" db="EMBL/GenBank/DDBJ databases">
        <title>Proposal to divide the Flavobacteriaceae and reorganize its genera based on Amino Acid Identity values calculated from whole genome sequences.</title>
        <authorList>
            <person name="Nicholson A.C."/>
            <person name="Gulvik C.A."/>
            <person name="Whitney A.M."/>
            <person name="Humrighouse B.W."/>
            <person name="Bell M."/>
            <person name="Holmes B."/>
            <person name="Steigerwalt A.G."/>
            <person name="Villarma A."/>
            <person name="Sheth M."/>
            <person name="Batra D."/>
            <person name="Pryor J."/>
            <person name="Bernardet J.-F."/>
            <person name="Hugo C."/>
            <person name="Kampfer P."/>
            <person name="Newman J."/>
            <person name="McQuiston J.R."/>
        </authorList>
    </citation>
    <scope>NUCLEOTIDE SEQUENCE [LARGE SCALE GENOMIC DNA]</scope>
    <source>
        <strain evidence="3 6">KC_1864</strain>
    </source>
</reference>
<dbReference type="Proteomes" id="UP000279972">
    <property type="component" value="Chromosome"/>
</dbReference>
<organism evidence="4 5">
    <name type="scientific">Chryseobacterium lactis</name>
    <dbReference type="NCBI Taxonomy" id="1241981"/>
    <lineage>
        <taxon>Bacteria</taxon>
        <taxon>Pseudomonadati</taxon>
        <taxon>Bacteroidota</taxon>
        <taxon>Flavobacteriia</taxon>
        <taxon>Flavobacteriales</taxon>
        <taxon>Weeksellaceae</taxon>
        <taxon>Chryseobacterium group</taxon>
        <taxon>Chryseobacterium</taxon>
    </lineage>
</organism>
<dbReference type="EMBL" id="PPEH01000003">
    <property type="protein sequence ID" value="PNW13863.1"/>
    <property type="molecule type" value="Genomic_DNA"/>
</dbReference>
<dbReference type="InterPro" id="IPR022273">
    <property type="entry name" value="PRTRC_protein-E"/>
</dbReference>
<evidence type="ECO:0000259" key="2">
    <source>
        <dbReference type="Pfam" id="PF19556"/>
    </source>
</evidence>
<dbReference type="KEGG" id="clac:EG342_11385"/>
<name>A0A3G6RG69_CHRLC</name>
<dbReference type="NCBIfam" id="TIGR03741">
    <property type="entry name" value="PRTRC_E"/>
    <property type="match status" value="1"/>
</dbReference>
<evidence type="ECO:0000313" key="4">
    <source>
        <dbReference type="EMBL" id="PNW13863.1"/>
    </source>
</evidence>
<dbReference type="EMBL" id="CP033924">
    <property type="protein sequence ID" value="AZA82461.1"/>
    <property type="molecule type" value="Genomic_DNA"/>
</dbReference>
<evidence type="ECO:0000256" key="1">
    <source>
        <dbReference type="SAM" id="MobiDB-lite"/>
    </source>
</evidence>
<sequence length="190" mass="21606">METANFFRQIAQMDINSKLTLSITKATENRILVSILIENDSCADKAKNVIPPFNLKGSPEELDNGFFEHIKKPVQMADGLISNMQNFLMGLETAQANSAMEKQKSDKEKAKGRKYSEAILKADALAKVGKYKEAWTALPKVGDYPENKEDIRKKQDEYEKQFVPNLWSASEQKAEQVNEQEKVDQEEYNP</sequence>
<reference evidence="4 5" key="1">
    <citation type="submission" date="2018-01" db="EMBL/GenBank/DDBJ databases">
        <title>Draft genome sequences of Chryseobacterium lactis NCTC11390, Chryseobacterium oncorhynchi 701B-08, and Chryseobacterium viscerum 687B-08.</title>
        <authorList>
            <person name="Jeong J.-J."/>
            <person name="Lee Y.J."/>
            <person name="Park B."/>
            <person name="Choi I.-G."/>
            <person name="Kim K.D."/>
        </authorList>
    </citation>
    <scope>NUCLEOTIDE SEQUENCE [LARGE SCALE GENOMIC DNA]</scope>
    <source>
        <strain evidence="4 5">NCTC11390</strain>
    </source>
</reference>
<accession>A0A3G6RG69</accession>